<name>A0A426XJG1_ENSVE</name>
<feature type="signal peptide" evidence="4">
    <location>
        <begin position="1"/>
        <end position="24"/>
    </location>
</feature>
<dbReference type="GO" id="GO:0030246">
    <property type="term" value="F:carbohydrate binding"/>
    <property type="evidence" value="ECO:0007669"/>
    <property type="project" value="InterPro"/>
</dbReference>
<dbReference type="Proteomes" id="UP000287651">
    <property type="component" value="Unassembled WGS sequence"/>
</dbReference>
<organism evidence="5 6">
    <name type="scientific">Ensete ventricosum</name>
    <name type="common">Abyssinian banana</name>
    <name type="synonym">Musa ensete</name>
    <dbReference type="NCBI Taxonomy" id="4639"/>
    <lineage>
        <taxon>Eukaryota</taxon>
        <taxon>Viridiplantae</taxon>
        <taxon>Streptophyta</taxon>
        <taxon>Embryophyta</taxon>
        <taxon>Tracheophyta</taxon>
        <taxon>Spermatophyta</taxon>
        <taxon>Magnoliopsida</taxon>
        <taxon>Liliopsida</taxon>
        <taxon>Zingiberales</taxon>
        <taxon>Musaceae</taxon>
        <taxon>Ensete</taxon>
    </lineage>
</organism>
<feature type="chain" id="PRO_5019367956" description="Aldose 1-epimerase" evidence="4">
    <location>
        <begin position="25"/>
        <end position="368"/>
    </location>
</feature>
<dbReference type="SUPFAM" id="SSF74650">
    <property type="entry name" value="Galactose mutarotase-like"/>
    <property type="match status" value="1"/>
</dbReference>
<evidence type="ECO:0000256" key="1">
    <source>
        <dbReference type="ARBA" id="ARBA00006206"/>
    </source>
</evidence>
<comment type="similarity">
    <text evidence="1">Belongs to the aldose epimerase family.</text>
</comment>
<keyword evidence="2" id="KW-0413">Isomerase</keyword>
<keyword evidence="3" id="KW-0119">Carbohydrate metabolism</keyword>
<dbReference type="InterPro" id="IPR008183">
    <property type="entry name" value="Aldose_1/G6P_1-epimerase"/>
</dbReference>
<dbReference type="GO" id="GO:0033499">
    <property type="term" value="P:galactose catabolic process via UDP-galactose, Leloir pathway"/>
    <property type="evidence" value="ECO:0007669"/>
    <property type="project" value="TreeGrafter"/>
</dbReference>
<sequence length="368" mass="40130">MAKPPFLPFLLFVASALLSTSCSAVPRKMVAFYELKKGDFSVKVTNWGAIITSVVLPDSKGLRNLGDVVLAYDGLAPYLVRSISLFSSLNLVQALIYATPTCDLSRETANPSDILSGHRGFSHVIWTVKEKVDGEFPYITLYYHSFDGEQGMYDIITISSKGFPGALDVFVTYEISAPYELSIAMRAKSLNKATPVNLAQHSYWNLGGHGSGTILSNTVQIFASKITPVDANLIPTGAFMPVSGTPYDFLKPMTVGSRIDKVPPGYDINYVLDQPIGSNGMRKVAVVKDGDGSGRAFELWANQPGVQFYTGNFLNDVKGKGGHIYGIHAGLCLETQGFPDSVNHPKFPSQIVNPGEDYKHNMLFKFSF</sequence>
<dbReference type="PANTHER" id="PTHR10091:SF0">
    <property type="entry name" value="GALACTOSE MUTAROTASE"/>
    <property type="match status" value="1"/>
</dbReference>
<dbReference type="InterPro" id="IPR014718">
    <property type="entry name" value="GH-type_carb-bd"/>
</dbReference>
<evidence type="ECO:0000313" key="5">
    <source>
        <dbReference type="EMBL" id="RRT39595.1"/>
    </source>
</evidence>
<proteinExistence type="inferred from homology"/>
<keyword evidence="4" id="KW-0732">Signal</keyword>
<comment type="caution">
    <text evidence="5">The sequence shown here is derived from an EMBL/GenBank/DDBJ whole genome shotgun (WGS) entry which is preliminary data.</text>
</comment>
<dbReference type="PANTHER" id="PTHR10091">
    <property type="entry name" value="ALDOSE-1-EPIMERASE"/>
    <property type="match status" value="1"/>
</dbReference>
<dbReference type="PROSITE" id="PS51257">
    <property type="entry name" value="PROKAR_LIPOPROTEIN"/>
    <property type="match status" value="1"/>
</dbReference>
<evidence type="ECO:0000256" key="2">
    <source>
        <dbReference type="ARBA" id="ARBA00023235"/>
    </source>
</evidence>
<evidence type="ECO:0000256" key="4">
    <source>
        <dbReference type="SAM" id="SignalP"/>
    </source>
</evidence>
<accession>A0A426XJG1</accession>
<dbReference type="Gene3D" id="2.70.98.10">
    <property type="match status" value="1"/>
</dbReference>
<dbReference type="GO" id="GO:0004034">
    <property type="term" value="F:aldose 1-epimerase activity"/>
    <property type="evidence" value="ECO:0007669"/>
    <property type="project" value="TreeGrafter"/>
</dbReference>
<dbReference type="Pfam" id="PF01263">
    <property type="entry name" value="Aldose_epim"/>
    <property type="match status" value="1"/>
</dbReference>
<protein>
    <recommendedName>
        <fullName evidence="7">Aldose 1-epimerase</fullName>
    </recommendedName>
</protein>
<gene>
    <name evidence="5" type="ORF">B296_00055807</name>
</gene>
<dbReference type="InterPro" id="IPR011013">
    <property type="entry name" value="Gal_mutarotase_sf_dom"/>
</dbReference>
<dbReference type="CDD" id="cd09019">
    <property type="entry name" value="galactose_mutarotase_like"/>
    <property type="match status" value="1"/>
</dbReference>
<evidence type="ECO:0000313" key="6">
    <source>
        <dbReference type="Proteomes" id="UP000287651"/>
    </source>
</evidence>
<dbReference type="EMBL" id="AMZH03020053">
    <property type="protein sequence ID" value="RRT39595.1"/>
    <property type="molecule type" value="Genomic_DNA"/>
</dbReference>
<evidence type="ECO:0008006" key="7">
    <source>
        <dbReference type="Google" id="ProtNLM"/>
    </source>
</evidence>
<evidence type="ECO:0000256" key="3">
    <source>
        <dbReference type="ARBA" id="ARBA00023277"/>
    </source>
</evidence>
<dbReference type="GO" id="GO:0006006">
    <property type="term" value="P:glucose metabolic process"/>
    <property type="evidence" value="ECO:0007669"/>
    <property type="project" value="TreeGrafter"/>
</dbReference>
<reference evidence="5 6" key="1">
    <citation type="journal article" date="2014" name="Agronomy (Basel)">
        <title>A Draft Genome Sequence for Ensete ventricosum, the Drought-Tolerant Tree Against Hunger.</title>
        <authorList>
            <person name="Harrison J."/>
            <person name="Moore K.A."/>
            <person name="Paszkiewicz K."/>
            <person name="Jones T."/>
            <person name="Grant M."/>
            <person name="Ambacheew D."/>
            <person name="Muzemil S."/>
            <person name="Studholme D.J."/>
        </authorList>
    </citation>
    <scope>NUCLEOTIDE SEQUENCE [LARGE SCALE GENOMIC DNA]</scope>
</reference>
<dbReference type="AlphaFoldDB" id="A0A426XJG1"/>
<dbReference type="InterPro" id="IPR047215">
    <property type="entry name" value="Galactose_mutarotase-like"/>
</dbReference>